<dbReference type="InterPro" id="IPR036864">
    <property type="entry name" value="Zn2-C6_fun-type_DNA-bd_sf"/>
</dbReference>
<name>A0A9P8QII8_9HYPO</name>
<dbReference type="GO" id="GO:0008270">
    <property type="term" value="F:zinc ion binding"/>
    <property type="evidence" value="ECO:0007669"/>
    <property type="project" value="InterPro"/>
</dbReference>
<keyword evidence="8" id="KW-0812">Transmembrane</keyword>
<dbReference type="InterPro" id="IPR001138">
    <property type="entry name" value="Zn2Cys6_DnaBD"/>
</dbReference>
<reference evidence="10" key="1">
    <citation type="submission" date="2021-08" db="EMBL/GenBank/DDBJ databases">
        <title>Chromosome-Level Trichoderma cornu-damae using Hi-C Data.</title>
        <authorList>
            <person name="Kim C.S."/>
        </authorList>
    </citation>
    <scope>NUCLEOTIDE SEQUENCE</scope>
    <source>
        <strain evidence="10">KA19-0412C</strain>
    </source>
</reference>
<dbReference type="PANTHER" id="PTHR46910:SF37">
    <property type="entry name" value="ZN(II)2CYS6 TRANSCRIPTION FACTOR (EUROFUNG)"/>
    <property type="match status" value="1"/>
</dbReference>
<gene>
    <name evidence="10" type="ORF">Trco_008315</name>
</gene>
<evidence type="ECO:0000313" key="10">
    <source>
        <dbReference type="EMBL" id="KAH6603540.1"/>
    </source>
</evidence>
<evidence type="ECO:0000256" key="5">
    <source>
        <dbReference type="ARBA" id="ARBA00023163"/>
    </source>
</evidence>
<feature type="transmembrane region" description="Helical" evidence="8">
    <location>
        <begin position="597"/>
        <end position="617"/>
    </location>
</feature>
<keyword evidence="6" id="KW-0539">Nucleus</keyword>
<comment type="caution">
    <text evidence="10">The sequence shown here is derived from an EMBL/GenBank/DDBJ whole genome shotgun (WGS) entry which is preliminary data.</text>
</comment>
<evidence type="ECO:0000256" key="7">
    <source>
        <dbReference type="SAM" id="MobiDB-lite"/>
    </source>
</evidence>
<evidence type="ECO:0000256" key="4">
    <source>
        <dbReference type="ARBA" id="ARBA00023125"/>
    </source>
</evidence>
<keyword evidence="4" id="KW-0238">DNA-binding</keyword>
<dbReference type="EMBL" id="JAIWOZ010000007">
    <property type="protein sequence ID" value="KAH6603540.1"/>
    <property type="molecule type" value="Genomic_DNA"/>
</dbReference>
<proteinExistence type="predicted"/>
<dbReference type="PANTHER" id="PTHR46910">
    <property type="entry name" value="TRANSCRIPTION FACTOR PDR1"/>
    <property type="match status" value="1"/>
</dbReference>
<organism evidence="10 11">
    <name type="scientific">Trichoderma cornu-damae</name>
    <dbReference type="NCBI Taxonomy" id="654480"/>
    <lineage>
        <taxon>Eukaryota</taxon>
        <taxon>Fungi</taxon>
        <taxon>Dikarya</taxon>
        <taxon>Ascomycota</taxon>
        <taxon>Pezizomycotina</taxon>
        <taxon>Sordariomycetes</taxon>
        <taxon>Hypocreomycetidae</taxon>
        <taxon>Hypocreales</taxon>
        <taxon>Hypocreaceae</taxon>
        <taxon>Trichoderma</taxon>
    </lineage>
</organism>
<dbReference type="CDD" id="cd00067">
    <property type="entry name" value="GAL4"/>
    <property type="match status" value="1"/>
</dbReference>
<dbReference type="Proteomes" id="UP000827724">
    <property type="component" value="Unassembled WGS sequence"/>
</dbReference>
<dbReference type="CDD" id="cd12148">
    <property type="entry name" value="fungal_TF_MHR"/>
    <property type="match status" value="1"/>
</dbReference>
<evidence type="ECO:0000256" key="1">
    <source>
        <dbReference type="ARBA" id="ARBA00004123"/>
    </source>
</evidence>
<keyword evidence="5" id="KW-0804">Transcription</keyword>
<dbReference type="Pfam" id="PF00172">
    <property type="entry name" value="Zn_clus"/>
    <property type="match status" value="1"/>
</dbReference>
<evidence type="ECO:0000256" key="3">
    <source>
        <dbReference type="ARBA" id="ARBA00023015"/>
    </source>
</evidence>
<keyword evidence="2" id="KW-0479">Metal-binding</keyword>
<keyword evidence="3" id="KW-0805">Transcription regulation</keyword>
<dbReference type="InterPro" id="IPR050987">
    <property type="entry name" value="AtrR-like"/>
</dbReference>
<keyword evidence="8" id="KW-0472">Membrane</keyword>
<accession>A0A9P8QII8</accession>
<dbReference type="SUPFAM" id="SSF57701">
    <property type="entry name" value="Zn2/Cys6 DNA-binding domain"/>
    <property type="match status" value="1"/>
</dbReference>
<dbReference type="GO" id="GO:0003677">
    <property type="term" value="F:DNA binding"/>
    <property type="evidence" value="ECO:0007669"/>
    <property type="project" value="UniProtKB-KW"/>
</dbReference>
<protein>
    <submittedName>
        <fullName evidence="10">Fungal specific transcription factor domain-containing</fullName>
    </submittedName>
</protein>
<dbReference type="AlphaFoldDB" id="A0A9P8QII8"/>
<dbReference type="Gene3D" id="4.10.240.10">
    <property type="entry name" value="Zn(2)-C6 fungal-type DNA-binding domain"/>
    <property type="match status" value="1"/>
</dbReference>
<dbReference type="SMART" id="SM00066">
    <property type="entry name" value="GAL4"/>
    <property type="match status" value="1"/>
</dbReference>
<keyword evidence="11" id="KW-1185">Reference proteome</keyword>
<evidence type="ECO:0000259" key="9">
    <source>
        <dbReference type="PROSITE" id="PS50048"/>
    </source>
</evidence>
<evidence type="ECO:0000256" key="2">
    <source>
        <dbReference type="ARBA" id="ARBA00022723"/>
    </source>
</evidence>
<dbReference type="InterPro" id="IPR007219">
    <property type="entry name" value="XnlR_reg_dom"/>
</dbReference>
<sequence>MTKRVFLSSKVLIKSPAARTGLHERNLRLVIRVNHEPWGSEMHQVFTTTTKTQRSLRDPPIAKAICQFIDIGSLPQRDRTQHRMAVPRRACDACYKRKIQCDRSDPEEQCNWCRHHDLPCTLNRIRGRKKKTKNSTESIVKRLERIEQGIARAKALKQSTQMPPEAAPGSAALSDSSGAYQRKITHGRCTIWFSGQKFAAICSRNGIPHFTSLGEQWIYSQTGLWPRFHNEDKLAFCEATDHISSAALALKPPKRQAEQDQLGEIPEKWVTQALLDAFNKSDFRLIFPIIDRELFEDTIRQAYDSPSANATIGAIGSRACVLAFLAVTSRHFCAMEVTKQVDSDDCAKKAQLLISDFIEDASLTTLQVMVMLVGGHTLARDPPTDRSLTVQELEERQVRFLFWLCYHFDKDMALRNGQPPMMSDEFCDLTLPKEYLENRFPKLALSGAVEPQAPFLPNDLRLSLLKSKAVSALYSAGSLRKSDAELLRTIRELDEDLENWRVSIPAEYAPALSVRKDVKLADTLSPTTSMLHIELHLDYHYLLNIIHCASGRCVVDWNESGKEMIFGLQSSLDLSVEASRSTLIYLSEAAPRLAGEAFWVFIFYPVSALLSIFFNILRNPKHEYAAHDVELLASSTKVIRSMPIHRITTHELEYLHKMDAFIEELGRLSQAAIAKVQSENGGVEK</sequence>
<keyword evidence="8" id="KW-1133">Transmembrane helix</keyword>
<evidence type="ECO:0000313" key="11">
    <source>
        <dbReference type="Proteomes" id="UP000827724"/>
    </source>
</evidence>
<dbReference type="Pfam" id="PF04082">
    <property type="entry name" value="Fungal_trans"/>
    <property type="match status" value="1"/>
</dbReference>
<evidence type="ECO:0000256" key="8">
    <source>
        <dbReference type="SAM" id="Phobius"/>
    </source>
</evidence>
<dbReference type="GO" id="GO:0000981">
    <property type="term" value="F:DNA-binding transcription factor activity, RNA polymerase II-specific"/>
    <property type="evidence" value="ECO:0007669"/>
    <property type="project" value="InterPro"/>
</dbReference>
<dbReference type="OrthoDB" id="4116913at2759"/>
<evidence type="ECO:0000256" key="6">
    <source>
        <dbReference type="ARBA" id="ARBA00023242"/>
    </source>
</evidence>
<dbReference type="PROSITE" id="PS50048">
    <property type="entry name" value="ZN2_CY6_FUNGAL_2"/>
    <property type="match status" value="1"/>
</dbReference>
<dbReference type="GO" id="GO:0005634">
    <property type="term" value="C:nucleus"/>
    <property type="evidence" value="ECO:0007669"/>
    <property type="project" value="UniProtKB-SubCell"/>
</dbReference>
<dbReference type="GO" id="GO:0006351">
    <property type="term" value="P:DNA-templated transcription"/>
    <property type="evidence" value="ECO:0007669"/>
    <property type="project" value="InterPro"/>
</dbReference>
<feature type="region of interest" description="Disordered" evidence="7">
    <location>
        <begin position="156"/>
        <end position="175"/>
    </location>
</feature>
<feature type="domain" description="Zn(2)-C6 fungal-type" evidence="9">
    <location>
        <begin position="90"/>
        <end position="122"/>
    </location>
</feature>
<comment type="subcellular location">
    <subcellularLocation>
        <location evidence="1">Nucleus</location>
    </subcellularLocation>
</comment>